<dbReference type="Pfam" id="PF00041">
    <property type="entry name" value="fn3"/>
    <property type="match status" value="1"/>
</dbReference>
<evidence type="ECO:0000256" key="7">
    <source>
        <dbReference type="SAM" id="MobiDB-lite"/>
    </source>
</evidence>
<dbReference type="Pfam" id="PF02018">
    <property type="entry name" value="CBM_4_9"/>
    <property type="match status" value="1"/>
</dbReference>
<evidence type="ECO:0000256" key="4">
    <source>
        <dbReference type="ARBA" id="ARBA00023295"/>
    </source>
</evidence>
<dbReference type="HOGENOM" id="CLU_019399_1_1_11"/>
<dbReference type="GO" id="GO:0008843">
    <property type="term" value="F:endochitinase activity"/>
    <property type="evidence" value="ECO:0007669"/>
    <property type="project" value="UniProtKB-EC"/>
</dbReference>
<dbReference type="CDD" id="cd02871">
    <property type="entry name" value="GH18_chitinase_D-like"/>
    <property type="match status" value="1"/>
</dbReference>
<dbReference type="PANTHER" id="PTHR45708:SF49">
    <property type="entry name" value="ENDOCHITINASE"/>
    <property type="match status" value="1"/>
</dbReference>
<dbReference type="STRING" id="479435.Kfla_5283"/>
<dbReference type="InterPro" id="IPR001223">
    <property type="entry name" value="Glyco_hydro18_cat"/>
</dbReference>
<dbReference type="PROSITE" id="PS01095">
    <property type="entry name" value="GH18_1"/>
    <property type="match status" value="1"/>
</dbReference>
<feature type="chain" id="PRO_5003033025" description="chitinase" evidence="8">
    <location>
        <begin position="29"/>
        <end position="593"/>
    </location>
</feature>
<feature type="compositionally biased region" description="Low complexity" evidence="7">
    <location>
        <begin position="162"/>
        <end position="173"/>
    </location>
</feature>
<dbReference type="InterPro" id="IPR017853">
    <property type="entry name" value="GH"/>
</dbReference>
<dbReference type="CAZy" id="GH18">
    <property type="family name" value="Glycoside Hydrolase Family 18"/>
</dbReference>
<dbReference type="EC" id="3.2.1.14" evidence="2"/>
<dbReference type="InterPro" id="IPR001579">
    <property type="entry name" value="Glyco_hydro_18_chit_AS"/>
</dbReference>
<keyword evidence="8" id="KW-0732">Signal</keyword>
<name>D2PL42_KRIFD</name>
<dbReference type="Gene3D" id="2.60.40.10">
    <property type="entry name" value="Immunoglobulins"/>
    <property type="match status" value="1"/>
</dbReference>
<keyword evidence="12" id="KW-1185">Reference proteome</keyword>
<organism evidence="11 12">
    <name type="scientific">Kribbella flavida (strain DSM 17836 / JCM 10339 / NBRC 14399)</name>
    <dbReference type="NCBI Taxonomy" id="479435"/>
    <lineage>
        <taxon>Bacteria</taxon>
        <taxon>Bacillati</taxon>
        <taxon>Actinomycetota</taxon>
        <taxon>Actinomycetes</taxon>
        <taxon>Propionibacteriales</taxon>
        <taxon>Kribbellaceae</taxon>
        <taxon>Kribbella</taxon>
    </lineage>
</organism>
<evidence type="ECO:0000256" key="6">
    <source>
        <dbReference type="RuleBase" id="RU000489"/>
    </source>
</evidence>
<dbReference type="InterPro" id="IPR013783">
    <property type="entry name" value="Ig-like_fold"/>
</dbReference>
<keyword evidence="5" id="KW-0624">Polysaccharide degradation</keyword>
<dbReference type="RefSeq" id="WP_012922851.1">
    <property type="nucleotide sequence ID" value="NC_013729.1"/>
</dbReference>
<dbReference type="GO" id="GO:0008061">
    <property type="term" value="F:chitin binding"/>
    <property type="evidence" value="ECO:0007669"/>
    <property type="project" value="InterPro"/>
</dbReference>
<dbReference type="SMART" id="SM00636">
    <property type="entry name" value="Glyco_18"/>
    <property type="match status" value="1"/>
</dbReference>
<dbReference type="Gene3D" id="3.20.20.80">
    <property type="entry name" value="Glycosidases"/>
    <property type="match status" value="1"/>
</dbReference>
<reference evidence="11 12" key="2">
    <citation type="journal article" date="2010" name="Stand. Genomic Sci.">
        <title>Complete genome sequence of Kribbella flavida type strain (IFO 14399).</title>
        <authorList>
            <person name="Pukall R."/>
            <person name="Lapidus A."/>
            <person name="Glavina Del Rio T."/>
            <person name="Copeland A."/>
            <person name="Tice H."/>
            <person name="Cheng J.-F."/>
            <person name="Lucas S."/>
            <person name="Chen F."/>
            <person name="Nolan M."/>
            <person name="LaButti K."/>
            <person name="Pati A."/>
            <person name="Ivanova N."/>
            <person name="Mavrommatis K."/>
            <person name="Mikhailova N."/>
            <person name="Pitluck S."/>
            <person name="Bruce D."/>
            <person name="Goodwin L."/>
            <person name="Land M."/>
            <person name="Hauser L."/>
            <person name="Chang Y.-J."/>
            <person name="Jeffries C.D."/>
            <person name="Chen A."/>
            <person name="Palaniappan K."/>
            <person name="Chain P."/>
            <person name="Rohde M."/>
            <person name="Goeker M."/>
            <person name="Bristow J."/>
            <person name="Eisen J.A."/>
            <person name="Markowitz V."/>
            <person name="Hugenholtz P."/>
            <person name="Kyrpides N.C."/>
            <person name="Klenk H.-P."/>
            <person name="Brettin T."/>
        </authorList>
    </citation>
    <scope>NUCLEOTIDE SEQUENCE [LARGE SCALE GENOMIC DNA]</scope>
    <source>
        <strain evidence="12">DSM 17836 / JCM 10339 / NBRC 14399</strain>
    </source>
</reference>
<comment type="similarity">
    <text evidence="1">Belongs to the glycosyl hydrolase 18 family. Chitinase class II subfamily.</text>
</comment>
<protein>
    <recommendedName>
        <fullName evidence="2">chitinase</fullName>
        <ecNumber evidence="2">3.2.1.14</ecNumber>
    </recommendedName>
</protein>
<gene>
    <name evidence="11" type="ordered locus">Kfla_5283</name>
</gene>
<feature type="domain" description="Fibronectin type-III" evidence="9">
    <location>
        <begin position="168"/>
        <end position="251"/>
    </location>
</feature>
<reference evidence="12" key="1">
    <citation type="submission" date="2009-09" db="EMBL/GenBank/DDBJ databases">
        <title>The complete genome of Kribbella flavida DSM 17836.</title>
        <authorList>
            <consortium name="US DOE Joint Genome Institute (JGI-PGF)"/>
            <person name="Lucas S."/>
            <person name="Copeland A."/>
            <person name="Lapidus A."/>
            <person name="Glavina del Rio T."/>
            <person name="Dalin E."/>
            <person name="Tice H."/>
            <person name="Bruce D."/>
            <person name="Goodwin L."/>
            <person name="Pitluck S."/>
            <person name="Kyrpides N."/>
            <person name="Mavromatis K."/>
            <person name="Ivanova N."/>
            <person name="Saunders E."/>
            <person name="Brettin T."/>
            <person name="Detter J.C."/>
            <person name="Han C."/>
            <person name="Larimer F."/>
            <person name="Land M."/>
            <person name="Hauser L."/>
            <person name="Markowitz V."/>
            <person name="Cheng J.-F."/>
            <person name="Hugenholtz P."/>
            <person name="Woyke T."/>
            <person name="Wu D."/>
            <person name="Pukall R."/>
            <person name="Klenk H.-P."/>
            <person name="Eisen J.A."/>
        </authorList>
    </citation>
    <scope>NUCLEOTIDE SEQUENCE [LARGE SCALE GENOMIC DNA]</scope>
    <source>
        <strain evidence="12">DSM 17836 / JCM 10339 / NBRC 14399</strain>
    </source>
</reference>
<dbReference type="InterPro" id="IPR011583">
    <property type="entry name" value="Chitinase_II/V-like_cat"/>
</dbReference>
<keyword evidence="3 6" id="KW-0378">Hydrolase</keyword>
<dbReference type="InterPro" id="IPR050542">
    <property type="entry name" value="Glycosyl_Hydrlase18_Chitinase"/>
</dbReference>
<evidence type="ECO:0000256" key="5">
    <source>
        <dbReference type="ARBA" id="ARBA00023326"/>
    </source>
</evidence>
<dbReference type="CAZy" id="CBM16">
    <property type="family name" value="Carbohydrate-Binding Module Family 16"/>
</dbReference>
<dbReference type="AlphaFoldDB" id="D2PL42"/>
<sequence length="593" mass="61386">MRSRFLAALTALLLAVTGLVSATSTAQAANLLTNPGFESGSLSGWTCSGGAVVSSPVRTGSYALNGGVTSSDRGQCSQTVPVQPSTAYTLSAWVRGSYVYLGVTGGASTWTPSASGFTQLTVSFTTTASQTSAQIYLHGWYGQPAYQADDVNLDGPGGNPPTGGAPSAPGTPSVTSTTNSAIGLSWAASTGTVTGYRVYEGANVVKTVTGGTSTTIDGLSACTSHSYSVAAYNASGESAKSAPASATTTGCTSTGLPKHALIGYLHASFANGSGYVRMADVPAAWDIVNLAFGEPTSVTSGDIRFNRCPVAECPNVESEAEFVAAIRAKQAAGKKVLISIGGANGQVQLTSTAARDAFVSSVSAIIDRYGLDGLDIDFEGHSLYLNSGDTDFRNPTTPVIVNLISALKTLKARYGSRFVLTMAPETFFVQVGYQHYGGSGGSDNRTGSYLPVIHALRDALTVLHVQDYNSGPVMGLDNQYHTMGGADFHIAMTDMLKAGFPVANTGQTFPGLRQDQIAFGLPAAVSAGNGYTAPAAVHQALDCLVKGQNCGGYSLRGGASPALRGLMTWSINWDRYYNWEFQNSHAPYLAALP</sequence>
<dbReference type="Gene3D" id="2.60.120.260">
    <property type="entry name" value="Galactose-binding domain-like"/>
    <property type="match status" value="1"/>
</dbReference>
<dbReference type="PROSITE" id="PS50853">
    <property type="entry name" value="FN3"/>
    <property type="match status" value="1"/>
</dbReference>
<evidence type="ECO:0000313" key="12">
    <source>
        <dbReference type="Proteomes" id="UP000007967"/>
    </source>
</evidence>
<dbReference type="SUPFAM" id="SSF51445">
    <property type="entry name" value="(Trans)glycosidases"/>
    <property type="match status" value="1"/>
</dbReference>
<evidence type="ECO:0000313" key="11">
    <source>
        <dbReference type="EMBL" id="ADB34297.1"/>
    </source>
</evidence>
<evidence type="ECO:0000256" key="8">
    <source>
        <dbReference type="SAM" id="SignalP"/>
    </source>
</evidence>
<evidence type="ECO:0000256" key="2">
    <source>
        <dbReference type="ARBA" id="ARBA00012729"/>
    </source>
</evidence>
<dbReference type="SUPFAM" id="SSF49265">
    <property type="entry name" value="Fibronectin type III"/>
    <property type="match status" value="1"/>
</dbReference>
<evidence type="ECO:0000259" key="9">
    <source>
        <dbReference type="PROSITE" id="PS50853"/>
    </source>
</evidence>
<dbReference type="Proteomes" id="UP000007967">
    <property type="component" value="Chromosome"/>
</dbReference>
<feature type="domain" description="GH18" evidence="10">
    <location>
        <begin position="259"/>
        <end position="592"/>
    </location>
</feature>
<dbReference type="InterPro" id="IPR003305">
    <property type="entry name" value="CenC_carb-bd"/>
</dbReference>
<dbReference type="Pfam" id="PF00704">
    <property type="entry name" value="Glyco_hydro_18"/>
    <property type="match status" value="1"/>
</dbReference>
<dbReference type="KEGG" id="kfl:Kfla_5283"/>
<dbReference type="InterPro" id="IPR008979">
    <property type="entry name" value="Galactose-bd-like_sf"/>
</dbReference>
<dbReference type="CDD" id="cd00063">
    <property type="entry name" value="FN3"/>
    <property type="match status" value="1"/>
</dbReference>
<feature type="signal peptide" evidence="8">
    <location>
        <begin position="1"/>
        <end position="28"/>
    </location>
</feature>
<dbReference type="SUPFAM" id="SSF49785">
    <property type="entry name" value="Galactose-binding domain-like"/>
    <property type="match status" value="1"/>
</dbReference>
<proteinExistence type="inferred from homology"/>
<dbReference type="EMBL" id="CP001736">
    <property type="protein sequence ID" value="ADB34297.1"/>
    <property type="molecule type" value="Genomic_DNA"/>
</dbReference>
<dbReference type="InterPro" id="IPR036116">
    <property type="entry name" value="FN3_sf"/>
</dbReference>
<accession>D2PL42</accession>
<dbReference type="eggNOG" id="COG3469">
    <property type="taxonomic scope" value="Bacteria"/>
</dbReference>
<dbReference type="SMART" id="SM00060">
    <property type="entry name" value="FN3"/>
    <property type="match status" value="1"/>
</dbReference>
<dbReference type="OrthoDB" id="5172397at2"/>
<dbReference type="PANTHER" id="PTHR45708">
    <property type="entry name" value="ENDOCHITINASE"/>
    <property type="match status" value="1"/>
</dbReference>
<evidence type="ECO:0000256" key="3">
    <source>
        <dbReference type="ARBA" id="ARBA00022801"/>
    </source>
</evidence>
<dbReference type="GO" id="GO:0000272">
    <property type="term" value="P:polysaccharide catabolic process"/>
    <property type="evidence" value="ECO:0007669"/>
    <property type="project" value="UniProtKB-KW"/>
</dbReference>
<keyword evidence="4 6" id="KW-0326">Glycosidase</keyword>
<dbReference type="PROSITE" id="PS51910">
    <property type="entry name" value="GH18_2"/>
    <property type="match status" value="1"/>
</dbReference>
<evidence type="ECO:0000256" key="1">
    <source>
        <dbReference type="ARBA" id="ARBA00009121"/>
    </source>
</evidence>
<evidence type="ECO:0000259" key="10">
    <source>
        <dbReference type="PROSITE" id="PS51910"/>
    </source>
</evidence>
<dbReference type="InterPro" id="IPR003961">
    <property type="entry name" value="FN3_dom"/>
</dbReference>
<feature type="region of interest" description="Disordered" evidence="7">
    <location>
        <begin position="148"/>
        <end position="176"/>
    </location>
</feature>
<keyword evidence="5" id="KW-0119">Carbohydrate metabolism</keyword>